<dbReference type="STRING" id="1108045.GORHZ_170_00060"/>
<evidence type="ECO:0000256" key="3">
    <source>
        <dbReference type="ARBA" id="ARBA00022676"/>
    </source>
</evidence>
<dbReference type="InterPro" id="IPR001173">
    <property type="entry name" value="Glyco_trans_2-like"/>
</dbReference>
<protein>
    <recommendedName>
        <fullName evidence="9">4,4'-diaponeurosporenoate glycosyltransferase</fullName>
    </recommendedName>
</protein>
<dbReference type="PANTHER" id="PTHR43646">
    <property type="entry name" value="GLYCOSYLTRANSFERASE"/>
    <property type="match status" value="1"/>
</dbReference>
<dbReference type="eggNOG" id="COG1216">
    <property type="taxonomic scope" value="Bacteria"/>
</dbReference>
<dbReference type="CDD" id="cd00761">
    <property type="entry name" value="Glyco_tranf_GTA_type"/>
    <property type="match status" value="1"/>
</dbReference>
<evidence type="ECO:0000256" key="9">
    <source>
        <dbReference type="ARBA" id="ARBA00040345"/>
    </source>
</evidence>
<dbReference type="GO" id="GO:0016757">
    <property type="term" value="F:glycosyltransferase activity"/>
    <property type="evidence" value="ECO:0007669"/>
    <property type="project" value="UniProtKB-KW"/>
</dbReference>
<evidence type="ECO:0000256" key="7">
    <source>
        <dbReference type="ARBA" id="ARBA00037904"/>
    </source>
</evidence>
<accession>K6WJL4</accession>
<organism evidence="11 12">
    <name type="scientific">Gordonia rhizosphera NBRC 16068</name>
    <dbReference type="NCBI Taxonomy" id="1108045"/>
    <lineage>
        <taxon>Bacteria</taxon>
        <taxon>Bacillati</taxon>
        <taxon>Actinomycetota</taxon>
        <taxon>Actinomycetes</taxon>
        <taxon>Mycobacteriales</taxon>
        <taxon>Gordoniaceae</taxon>
        <taxon>Gordonia</taxon>
    </lineage>
</organism>
<keyword evidence="4 11" id="KW-0808">Transferase</keyword>
<comment type="subcellular location">
    <subcellularLocation>
        <location evidence="1">Cell membrane</location>
    </subcellularLocation>
</comment>
<dbReference type="AlphaFoldDB" id="K6WJL4"/>
<name>K6WJL4_9ACTN</name>
<gene>
    <name evidence="11" type="ORF">GORHZ_170_00060</name>
</gene>
<keyword evidence="3" id="KW-0328">Glycosyltransferase</keyword>
<dbReference type="GO" id="GO:0005886">
    <property type="term" value="C:plasma membrane"/>
    <property type="evidence" value="ECO:0007669"/>
    <property type="project" value="UniProtKB-SubCell"/>
</dbReference>
<keyword evidence="12" id="KW-1185">Reference proteome</keyword>
<proteinExistence type="inferred from homology"/>
<dbReference type="Gene3D" id="3.90.550.10">
    <property type="entry name" value="Spore Coat Polysaccharide Biosynthesis Protein SpsA, Chain A"/>
    <property type="match status" value="1"/>
</dbReference>
<dbReference type="SUPFAM" id="SSF53448">
    <property type="entry name" value="Nucleotide-diphospho-sugar transferases"/>
    <property type="match status" value="1"/>
</dbReference>
<comment type="function">
    <text evidence="6">Catalyzes the glycosylation of 4,4'-diaponeurosporenoate, i.e. the esterification of glucose at the C1'' position with the carboxyl group of 4,4'-diaponeurosporenic acid, to form glycosyl-4,4'-diaponeurosporenoate. This is a step in the biosynthesis of staphyloxanthin, an orange pigment present in most staphylococci strains.</text>
</comment>
<keyword evidence="2" id="KW-1003">Cell membrane</keyword>
<dbReference type="PANTHER" id="PTHR43646:SF2">
    <property type="entry name" value="GLYCOSYLTRANSFERASE 2-LIKE DOMAIN-CONTAINING PROTEIN"/>
    <property type="match status" value="1"/>
</dbReference>
<evidence type="ECO:0000256" key="6">
    <source>
        <dbReference type="ARBA" id="ARBA00037281"/>
    </source>
</evidence>
<evidence type="ECO:0000256" key="5">
    <source>
        <dbReference type="ARBA" id="ARBA00023136"/>
    </source>
</evidence>
<evidence type="ECO:0000256" key="2">
    <source>
        <dbReference type="ARBA" id="ARBA00022475"/>
    </source>
</evidence>
<dbReference type="Pfam" id="PF00535">
    <property type="entry name" value="Glycos_transf_2"/>
    <property type="match status" value="1"/>
</dbReference>
<dbReference type="InterPro" id="IPR029044">
    <property type="entry name" value="Nucleotide-diphossugar_trans"/>
</dbReference>
<feature type="domain" description="Glycosyltransferase 2-like" evidence="10">
    <location>
        <begin position="6"/>
        <end position="151"/>
    </location>
</feature>
<evidence type="ECO:0000256" key="8">
    <source>
        <dbReference type="ARBA" id="ARBA00038120"/>
    </source>
</evidence>
<comment type="caution">
    <text evidence="11">The sequence shown here is derived from an EMBL/GenBank/DDBJ whole genome shotgun (WGS) entry which is preliminary data.</text>
</comment>
<dbReference type="OrthoDB" id="9781367at2"/>
<evidence type="ECO:0000259" key="10">
    <source>
        <dbReference type="Pfam" id="PF00535"/>
    </source>
</evidence>
<dbReference type="EMBL" id="BAHC01000170">
    <property type="protein sequence ID" value="GAB92322.1"/>
    <property type="molecule type" value="Genomic_DNA"/>
</dbReference>
<comment type="pathway">
    <text evidence="7">Carotenoid biosynthesis; staphyloxanthin biosynthesis; staphyloxanthin from farnesyl diphosphate: step 4/5.</text>
</comment>
<comment type="similarity">
    <text evidence="8">Belongs to the glycosyltransferase 2 family. CrtQ subfamily.</text>
</comment>
<keyword evidence="5" id="KW-0472">Membrane</keyword>
<evidence type="ECO:0000256" key="1">
    <source>
        <dbReference type="ARBA" id="ARBA00004236"/>
    </source>
</evidence>
<evidence type="ECO:0000313" key="12">
    <source>
        <dbReference type="Proteomes" id="UP000008363"/>
    </source>
</evidence>
<evidence type="ECO:0000256" key="4">
    <source>
        <dbReference type="ARBA" id="ARBA00022679"/>
    </source>
</evidence>
<sequence>MSISLSVVVPSRNAAATLDSVLDALKRQSVTPREIIVVDDASTDDTAAIAGRYDVRVVTTDHVGYAGGARNRGWDEATSQYVCFVDADACPDENFVAGVERAVSDFPKSVIGCARRFSPGSAWSWVAHLQCETPYLEIGIPRDAPFVSSFCMVVPADLPVRWDESYGGEDMVFSADVLAAGYRLIFDPRFHASHVKLRETYADLRRQQRRQAYGQARGAYLVEIGRARKVLARVPLHYFVLARLPVIYRRLGDFPELRAGFWSHLGHLIVGEWMLGISAWRYALRRPPVRGHHGPDTR</sequence>
<reference evidence="11 12" key="1">
    <citation type="submission" date="2012-08" db="EMBL/GenBank/DDBJ databases">
        <title>Whole genome shotgun sequence of Gordonia rhizosphera NBRC 16068.</title>
        <authorList>
            <person name="Takarada H."/>
            <person name="Isaki S."/>
            <person name="Hosoyama A."/>
            <person name="Tsuchikane K."/>
            <person name="Katsumata H."/>
            <person name="Baba S."/>
            <person name="Ohji S."/>
            <person name="Yamazaki S."/>
            <person name="Fujita N."/>
        </authorList>
    </citation>
    <scope>NUCLEOTIDE SEQUENCE [LARGE SCALE GENOMIC DNA]</scope>
    <source>
        <strain evidence="11 12">NBRC 16068</strain>
    </source>
</reference>
<evidence type="ECO:0000313" key="11">
    <source>
        <dbReference type="EMBL" id="GAB92322.1"/>
    </source>
</evidence>
<dbReference type="RefSeq" id="WP_006336622.1">
    <property type="nucleotide sequence ID" value="NZ_BAHC01000170.1"/>
</dbReference>
<dbReference type="Proteomes" id="UP000008363">
    <property type="component" value="Unassembled WGS sequence"/>
</dbReference>